<dbReference type="AlphaFoldDB" id="X5H3C4"/>
<evidence type="ECO:0000313" key="1">
    <source>
        <dbReference type="EMBL" id="AHX11203.1"/>
    </source>
</evidence>
<evidence type="ECO:0000313" key="2">
    <source>
        <dbReference type="Proteomes" id="UP000023755"/>
    </source>
</evidence>
<name>X5H3C4_9RICK</name>
<organism evidence="1 2">
    <name type="scientific">Neorickettsia helminthoeca str. Oregon</name>
    <dbReference type="NCBI Taxonomy" id="1286528"/>
    <lineage>
        <taxon>Bacteria</taxon>
        <taxon>Pseudomonadati</taxon>
        <taxon>Pseudomonadota</taxon>
        <taxon>Alphaproteobacteria</taxon>
        <taxon>Rickettsiales</taxon>
        <taxon>Anaplasmataceae</taxon>
        <taxon>Neorickettsia</taxon>
    </lineage>
</organism>
<protein>
    <submittedName>
        <fullName evidence="1">Uncharacterized protein</fullName>
    </submittedName>
</protein>
<dbReference type="Proteomes" id="UP000023755">
    <property type="component" value="Chromosome"/>
</dbReference>
<sequence>MSRQDAEQHIVFSNDQLNILCFSLEKSKRFLPKIHKVI</sequence>
<proteinExistence type="predicted"/>
<gene>
    <name evidence="1" type="ORF">NHE_0241</name>
</gene>
<dbReference type="STRING" id="1286528.NHE_0241"/>
<accession>X5H3C4</accession>
<dbReference type="KEGG" id="nhm:NHE_0241"/>
<dbReference type="EMBL" id="CP007481">
    <property type="protein sequence ID" value="AHX11203.1"/>
    <property type="molecule type" value="Genomic_DNA"/>
</dbReference>
<dbReference type="HOGENOM" id="CLU_3330613_0_0_5"/>
<reference evidence="1 2" key="1">
    <citation type="submission" date="2014-03" db="EMBL/GenBank/DDBJ databases">
        <title>Sequencing and Comparison of Genomes and Transcriptome Profiles of Human Ehrlichiosis Agents.</title>
        <authorList>
            <person name="Lin M."/>
            <person name="Daugherty S.C."/>
            <person name="Nagaraj S."/>
            <person name="Cheng Z."/>
            <person name="Xiong Q."/>
            <person name="Lin F.-Y."/>
            <person name="Sengamalay N."/>
            <person name="Ott S."/>
            <person name="Godinez A."/>
            <person name="Tallon L.J."/>
            <person name="Sadzewicz L."/>
            <person name="Fraser C.M."/>
            <person name="Dunning Hotopp J.C."/>
            <person name="Rikihisa Y."/>
        </authorList>
    </citation>
    <scope>NUCLEOTIDE SEQUENCE [LARGE SCALE GENOMIC DNA]</scope>
    <source>
        <strain evidence="1 2">Oregon</strain>
    </source>
</reference>
<keyword evidence="2" id="KW-1185">Reference proteome</keyword>